<feature type="domain" description="ARID" evidence="10">
    <location>
        <begin position="405"/>
        <end position="501"/>
    </location>
</feature>
<dbReference type="GO" id="GO:0070187">
    <property type="term" value="C:shelterin complex"/>
    <property type="evidence" value="ECO:0007669"/>
    <property type="project" value="TreeGrafter"/>
</dbReference>
<feature type="compositionally biased region" description="Basic and acidic residues" evidence="9">
    <location>
        <begin position="594"/>
        <end position="605"/>
    </location>
</feature>
<dbReference type="InterPro" id="IPR038104">
    <property type="entry name" value="Rap1_C_sf"/>
</dbReference>
<evidence type="ECO:0000256" key="8">
    <source>
        <dbReference type="RuleBase" id="RU367107"/>
    </source>
</evidence>
<feature type="compositionally biased region" description="Low complexity" evidence="9">
    <location>
        <begin position="229"/>
        <end position="239"/>
    </location>
</feature>
<evidence type="ECO:0000256" key="4">
    <source>
        <dbReference type="ARBA" id="ARBA00023015"/>
    </source>
</evidence>
<name>A0A5M9J8R7_MONFR</name>
<dbReference type="AlphaFoldDB" id="A0A5M9J8R7"/>
<keyword evidence="2 8" id="KW-0158">Chromosome</keyword>
<gene>
    <name evidence="11" type="ORF">EYC84_009453</name>
</gene>
<dbReference type="InterPro" id="IPR009057">
    <property type="entry name" value="Homeodomain-like_sf"/>
</dbReference>
<dbReference type="Gene3D" id="1.10.10.2170">
    <property type="match status" value="1"/>
</dbReference>
<feature type="compositionally biased region" description="Polar residues" evidence="9">
    <location>
        <begin position="555"/>
        <end position="565"/>
    </location>
</feature>
<protein>
    <recommendedName>
        <fullName evidence="8">DNA-binding protein RAP1</fullName>
    </recommendedName>
</protein>
<dbReference type="CDD" id="cd16100">
    <property type="entry name" value="ARID"/>
    <property type="match status" value="1"/>
</dbReference>
<feature type="compositionally biased region" description="Polar residues" evidence="9">
    <location>
        <begin position="725"/>
        <end position="734"/>
    </location>
</feature>
<accession>A0A5M9J8R7</accession>
<keyword evidence="6" id="KW-0804">Transcription</keyword>
<keyword evidence="7 8" id="KW-0539">Nucleus</keyword>
<sequence>MASIVYDGVGGGGALFKDMKFFLLQRVPMRSRWIELIKSNGGEVEKFEKNAEIVIADDARKDTPPGAVSWKFIDESAKAGRLVDIEEHRCGLPAGAIGANRARASASAQSAKSTRTPFTAADDRLLTKWVLKAERKGLSTKGNRIYMELEAQYPHHTYQSWLDRWKRYLLPQHNTRNLHYESEDGESPSPERNPNTVRKGPAKSSTAQSSRSRLQASSPKEREPITDLSSPPKQSSSRPSRQEVSRPSSPDARIRKPVPGRPFTEDDNSILRSEFVAICKVDPDKEIEAWEKWSEVYGSHSAQEWRNYFHDEFFPQELKAREKKKQESVKPELSAANRQSSSPPVNKHTKKAKSTTPMKHSTYKAENFPVENPVKAPIAPLEPKTSKAMSLKIDLEKRPYTSSLLEDEEYFKHILKDFSESLGFQPGDLNFSPEIRGKEISIFKLWQTVMLFGGFEKTNAKKRWQEVADKLDFPIANRSKAAEDLNSCYDEILSELETLIVDVENDEDNPEFSASQEETLIASHLEDKISRGIQKSSGHEDITEDNDEVLELPSLSKSKQQSTVLNKKRTISSDEFSSRSGSAASRVKPQSKRQRMDKGKGKEVEIPSTPEHVFNATQPPVSHHISPLKYPLDESDDDNSSDRQAREIIRHIQQSKPEGSSRKASLKTPMVEPETQDFYYPEIDDEVSIASPTPAPKKMTPGLIIDLSKDSSAELESDLEPQPKLKSNTKSNSKPALESKAKVNPTAEPEPESNSQDSVEDEIDKFKALGYSEEIIVAALDATTMDYEIASIVMEKLKMGHSIPDDMAGVWTKKDDDALFLKEGWAGYKKVRAKHGEERVTARKEFKG</sequence>
<comment type="subcellular location">
    <subcellularLocation>
        <location evidence="8">Nucleus</location>
    </subcellularLocation>
    <subcellularLocation>
        <location evidence="8">Chromosome</location>
        <location evidence="8">Telomere</location>
    </subcellularLocation>
</comment>
<comment type="similarity">
    <text evidence="1 8">Belongs to the RAP1 family.</text>
</comment>
<dbReference type="Gene3D" id="1.10.150.60">
    <property type="entry name" value="ARID DNA-binding domain"/>
    <property type="match status" value="1"/>
</dbReference>
<feature type="compositionally biased region" description="Basic and acidic residues" evidence="9">
    <location>
        <begin position="640"/>
        <end position="650"/>
    </location>
</feature>
<evidence type="ECO:0000256" key="3">
    <source>
        <dbReference type="ARBA" id="ARBA00022895"/>
    </source>
</evidence>
<dbReference type="SMART" id="SM01014">
    <property type="entry name" value="ARID"/>
    <property type="match status" value="1"/>
</dbReference>
<dbReference type="SUPFAM" id="SSF46774">
    <property type="entry name" value="ARID-like"/>
    <property type="match status" value="1"/>
</dbReference>
<dbReference type="GO" id="GO:0010833">
    <property type="term" value="P:telomere maintenance via telomere lengthening"/>
    <property type="evidence" value="ECO:0007669"/>
    <property type="project" value="UniProtKB-UniRule"/>
</dbReference>
<dbReference type="GO" id="GO:0042162">
    <property type="term" value="F:telomeric DNA binding"/>
    <property type="evidence" value="ECO:0007669"/>
    <property type="project" value="TreeGrafter"/>
</dbReference>
<dbReference type="VEuPathDB" id="FungiDB:MFRU_006g01810"/>
<keyword evidence="4" id="KW-0805">Transcription regulation</keyword>
<keyword evidence="3 8" id="KW-0779">Telomere</keyword>
<organism evidence="11 12">
    <name type="scientific">Monilinia fructicola</name>
    <name type="common">Brown rot fungus</name>
    <name type="synonym">Ciboria fructicola</name>
    <dbReference type="NCBI Taxonomy" id="38448"/>
    <lineage>
        <taxon>Eukaryota</taxon>
        <taxon>Fungi</taxon>
        <taxon>Dikarya</taxon>
        <taxon>Ascomycota</taxon>
        <taxon>Pezizomycotina</taxon>
        <taxon>Leotiomycetes</taxon>
        <taxon>Helotiales</taxon>
        <taxon>Sclerotiniaceae</taxon>
        <taxon>Monilinia</taxon>
    </lineage>
</organism>
<reference evidence="11 12" key="1">
    <citation type="submission" date="2019-06" db="EMBL/GenBank/DDBJ databases">
        <title>Genome Sequence of the Brown Rot Fungal Pathogen Monilinia fructicola.</title>
        <authorList>
            <person name="De Miccolis Angelini R.M."/>
            <person name="Landi L."/>
            <person name="Abate D."/>
            <person name="Pollastro S."/>
            <person name="Romanazzi G."/>
            <person name="Faretra F."/>
        </authorList>
    </citation>
    <scope>NUCLEOTIDE SEQUENCE [LARGE SCALE GENOMIC DNA]</scope>
    <source>
        <strain evidence="11 12">Mfrc123</strain>
    </source>
</reference>
<evidence type="ECO:0000256" key="9">
    <source>
        <dbReference type="SAM" id="MobiDB-lite"/>
    </source>
</evidence>
<dbReference type="GO" id="GO:0031848">
    <property type="term" value="P:protection from non-homologous end joining at telomere"/>
    <property type="evidence" value="ECO:0007669"/>
    <property type="project" value="TreeGrafter"/>
</dbReference>
<dbReference type="InterPro" id="IPR021661">
    <property type="entry name" value="Rap1_C"/>
</dbReference>
<feature type="region of interest" description="Disordered" evidence="9">
    <location>
        <begin position="319"/>
        <end position="358"/>
    </location>
</feature>
<dbReference type="OrthoDB" id="435460at2759"/>
<feature type="compositionally biased region" description="Low complexity" evidence="9">
    <location>
        <begin position="204"/>
        <end position="218"/>
    </location>
</feature>
<evidence type="ECO:0000256" key="6">
    <source>
        <dbReference type="ARBA" id="ARBA00023163"/>
    </source>
</evidence>
<comment type="caution">
    <text evidence="11">The sequence shown here is derived from an EMBL/GenBank/DDBJ whole genome shotgun (WGS) entry which is preliminary data.</text>
</comment>
<dbReference type="Pfam" id="PF08914">
    <property type="entry name" value="Myb_Rap1"/>
    <property type="match status" value="1"/>
</dbReference>
<feature type="compositionally biased region" description="Polar residues" evidence="9">
    <location>
        <begin position="573"/>
        <end position="583"/>
    </location>
</feature>
<dbReference type="InterPro" id="IPR015010">
    <property type="entry name" value="TERF2IP_Myb"/>
</dbReference>
<evidence type="ECO:0000256" key="2">
    <source>
        <dbReference type="ARBA" id="ARBA00022454"/>
    </source>
</evidence>
<comment type="function">
    <text evidence="8">Involved in the regulation of telomere length, clustering and has a specific role in telomere position effect (TPE).</text>
</comment>
<feature type="region of interest" description="Disordered" evidence="9">
    <location>
        <begin position="711"/>
        <end position="761"/>
    </location>
</feature>
<dbReference type="CDD" id="cd11655">
    <property type="entry name" value="rap1_myb-like"/>
    <property type="match status" value="1"/>
</dbReference>
<dbReference type="PANTHER" id="PTHR16466">
    <property type="entry name" value="TELOMERE REPEAT-BINDING FACTOR 2-INTERACTING PROTEIN 1"/>
    <property type="match status" value="1"/>
</dbReference>
<proteinExistence type="inferred from homology"/>
<comment type="subunit">
    <text evidence="8">Homodimer.</text>
</comment>
<evidence type="ECO:0000256" key="5">
    <source>
        <dbReference type="ARBA" id="ARBA00023159"/>
    </source>
</evidence>
<dbReference type="Pfam" id="PF11626">
    <property type="entry name" value="Rap1_C"/>
    <property type="match status" value="1"/>
</dbReference>
<dbReference type="EMBL" id="VICG01000013">
    <property type="protein sequence ID" value="KAA8565601.1"/>
    <property type="molecule type" value="Genomic_DNA"/>
</dbReference>
<dbReference type="Gene3D" id="1.10.10.60">
    <property type="entry name" value="Homeodomain-like"/>
    <property type="match status" value="1"/>
</dbReference>
<evidence type="ECO:0000259" key="10">
    <source>
        <dbReference type="PROSITE" id="PS51011"/>
    </source>
</evidence>
<feature type="region of interest" description="Disordered" evidence="9">
    <location>
        <begin position="531"/>
        <end position="674"/>
    </location>
</feature>
<dbReference type="SUPFAM" id="SSF46689">
    <property type="entry name" value="Homeodomain-like"/>
    <property type="match status" value="1"/>
</dbReference>
<dbReference type="InterPro" id="IPR001606">
    <property type="entry name" value="ARID_dom"/>
</dbReference>
<dbReference type="Proteomes" id="UP000322873">
    <property type="component" value="Unassembled WGS sequence"/>
</dbReference>
<dbReference type="Pfam" id="PF16589">
    <property type="entry name" value="BRCT_2"/>
    <property type="match status" value="1"/>
</dbReference>
<dbReference type="PROSITE" id="PS51011">
    <property type="entry name" value="ARID"/>
    <property type="match status" value="1"/>
</dbReference>
<dbReference type="PANTHER" id="PTHR16466:SF6">
    <property type="entry name" value="TELOMERIC REPEAT-BINDING FACTOR 2-INTERACTING PROTEIN 1"/>
    <property type="match status" value="1"/>
</dbReference>
<dbReference type="Pfam" id="PF01388">
    <property type="entry name" value="ARID"/>
    <property type="match status" value="1"/>
</dbReference>
<evidence type="ECO:0000313" key="12">
    <source>
        <dbReference type="Proteomes" id="UP000322873"/>
    </source>
</evidence>
<feature type="compositionally biased region" description="Basic and acidic residues" evidence="9">
    <location>
        <begin position="319"/>
        <end position="330"/>
    </location>
</feature>
<dbReference type="InterPro" id="IPR039595">
    <property type="entry name" value="TE2IP/Rap1"/>
</dbReference>
<keyword evidence="12" id="KW-1185">Reference proteome</keyword>
<dbReference type="SMART" id="SM00501">
    <property type="entry name" value="BRIGHT"/>
    <property type="match status" value="1"/>
</dbReference>
<dbReference type="InterPro" id="IPR001357">
    <property type="entry name" value="BRCT_dom"/>
</dbReference>
<evidence type="ECO:0000256" key="7">
    <source>
        <dbReference type="ARBA" id="ARBA00023242"/>
    </source>
</evidence>
<keyword evidence="5" id="KW-0010">Activator</keyword>
<dbReference type="InterPro" id="IPR036431">
    <property type="entry name" value="ARID_dom_sf"/>
</dbReference>
<evidence type="ECO:0000256" key="1">
    <source>
        <dbReference type="ARBA" id="ARBA00010467"/>
    </source>
</evidence>
<feature type="region of interest" description="Disordered" evidence="9">
    <location>
        <begin position="179"/>
        <end position="266"/>
    </location>
</feature>
<evidence type="ECO:0000313" key="11">
    <source>
        <dbReference type="EMBL" id="KAA8565601.1"/>
    </source>
</evidence>